<dbReference type="Gene3D" id="3.40.50.1000">
    <property type="entry name" value="HAD superfamily/HAD-like"/>
    <property type="match status" value="1"/>
</dbReference>
<keyword evidence="4" id="KW-0539">Nucleus</keyword>
<dbReference type="InterPro" id="IPR036420">
    <property type="entry name" value="BRCT_dom_sf"/>
</dbReference>
<feature type="region of interest" description="Disordered" evidence="7">
    <location>
        <begin position="27"/>
        <end position="49"/>
    </location>
</feature>
<feature type="region of interest" description="Disordered" evidence="7">
    <location>
        <begin position="238"/>
        <end position="265"/>
    </location>
</feature>
<evidence type="ECO:0000256" key="3">
    <source>
        <dbReference type="ARBA" id="ARBA00022801"/>
    </source>
</evidence>
<evidence type="ECO:0000256" key="2">
    <source>
        <dbReference type="ARBA" id="ARBA00013081"/>
    </source>
</evidence>
<dbReference type="RefSeq" id="XP_019915749.1">
    <property type="nucleotide sequence ID" value="XM_020060134.1"/>
</dbReference>
<name>A0A1B1E1Y8_9APIC</name>
<dbReference type="Pfam" id="PF03031">
    <property type="entry name" value="NIF"/>
    <property type="match status" value="1"/>
</dbReference>
<feature type="domain" description="BRCT" evidence="8">
    <location>
        <begin position="1156"/>
        <end position="1245"/>
    </location>
</feature>
<dbReference type="InterPro" id="IPR039189">
    <property type="entry name" value="Fcp1"/>
</dbReference>
<dbReference type="EC" id="3.1.3.16" evidence="2"/>
<dbReference type="Proteomes" id="UP000092716">
    <property type="component" value="Chromosome 11"/>
</dbReference>
<dbReference type="GeneID" id="30910070"/>
<dbReference type="CDD" id="cd07521">
    <property type="entry name" value="HAD_FCP1-like"/>
    <property type="match status" value="1"/>
</dbReference>
<feature type="region of interest" description="Disordered" evidence="7">
    <location>
        <begin position="718"/>
        <end position="749"/>
    </location>
</feature>
<dbReference type="PANTHER" id="PTHR23081:SF36">
    <property type="entry name" value="RNA POLYMERASE II SUBUNIT A C-TERMINAL DOMAIN PHOSPHATASE"/>
    <property type="match status" value="1"/>
</dbReference>
<dbReference type="SMART" id="SM00577">
    <property type="entry name" value="CPDc"/>
    <property type="match status" value="1"/>
</dbReference>
<dbReference type="InterPro" id="IPR001357">
    <property type="entry name" value="BRCT_dom"/>
</dbReference>
<accession>A0A1B1E1Y8</accession>
<organism evidence="10 11">
    <name type="scientific">Plasmodium coatneyi</name>
    <dbReference type="NCBI Taxonomy" id="208452"/>
    <lineage>
        <taxon>Eukaryota</taxon>
        <taxon>Sar</taxon>
        <taxon>Alveolata</taxon>
        <taxon>Apicomplexa</taxon>
        <taxon>Aconoidasida</taxon>
        <taxon>Haemosporida</taxon>
        <taxon>Plasmodiidae</taxon>
        <taxon>Plasmodium</taxon>
    </lineage>
</organism>
<comment type="catalytic activity">
    <reaction evidence="6">
        <text>O-phospho-L-threonyl-[protein] + H2O = L-threonyl-[protein] + phosphate</text>
        <dbReference type="Rhea" id="RHEA:47004"/>
        <dbReference type="Rhea" id="RHEA-COMP:11060"/>
        <dbReference type="Rhea" id="RHEA-COMP:11605"/>
        <dbReference type="ChEBI" id="CHEBI:15377"/>
        <dbReference type="ChEBI" id="CHEBI:30013"/>
        <dbReference type="ChEBI" id="CHEBI:43474"/>
        <dbReference type="ChEBI" id="CHEBI:61977"/>
        <dbReference type="EC" id="3.1.3.16"/>
    </reaction>
</comment>
<protein>
    <recommendedName>
        <fullName evidence="2">protein-serine/threonine phosphatase</fullName>
        <ecNumber evidence="2">3.1.3.16</ecNumber>
    </recommendedName>
</protein>
<evidence type="ECO:0000259" key="8">
    <source>
        <dbReference type="PROSITE" id="PS50172"/>
    </source>
</evidence>
<dbReference type="GO" id="GO:0008420">
    <property type="term" value="F:RNA polymerase II CTD heptapeptide repeat phosphatase activity"/>
    <property type="evidence" value="ECO:0007669"/>
    <property type="project" value="InterPro"/>
</dbReference>
<feature type="compositionally biased region" description="Acidic residues" evidence="7">
    <location>
        <begin position="719"/>
        <end position="729"/>
    </location>
</feature>
<feature type="compositionally biased region" description="Acidic residues" evidence="7">
    <location>
        <begin position="871"/>
        <end position="885"/>
    </location>
</feature>
<evidence type="ECO:0000256" key="6">
    <source>
        <dbReference type="ARBA" id="ARBA00048336"/>
    </source>
</evidence>
<evidence type="ECO:0000259" key="9">
    <source>
        <dbReference type="PROSITE" id="PS50969"/>
    </source>
</evidence>
<evidence type="ECO:0000256" key="5">
    <source>
        <dbReference type="ARBA" id="ARBA00047761"/>
    </source>
</evidence>
<dbReference type="GO" id="GO:0005634">
    <property type="term" value="C:nucleus"/>
    <property type="evidence" value="ECO:0007669"/>
    <property type="project" value="UniProtKB-SubCell"/>
</dbReference>
<dbReference type="OrthoDB" id="10249888at2759"/>
<feature type="region of interest" description="Disordered" evidence="7">
    <location>
        <begin position="627"/>
        <end position="646"/>
    </location>
</feature>
<dbReference type="KEGG" id="pcot:PCOAH_00033390"/>
<keyword evidence="11" id="KW-1185">Reference proteome</keyword>
<evidence type="ECO:0000313" key="11">
    <source>
        <dbReference type="Proteomes" id="UP000092716"/>
    </source>
</evidence>
<dbReference type="Gene3D" id="3.40.50.10190">
    <property type="entry name" value="BRCT domain"/>
    <property type="match status" value="1"/>
</dbReference>
<feature type="compositionally biased region" description="Acidic residues" evidence="7">
    <location>
        <begin position="1382"/>
        <end position="1404"/>
    </location>
</feature>
<reference evidence="11" key="1">
    <citation type="submission" date="2016-06" db="EMBL/GenBank/DDBJ databases">
        <title>First high quality genome sequence of Plasmodium coatneyi using continuous long reads from single molecule, real-time sequencing.</title>
        <authorList>
            <person name="Chien J.-T."/>
            <person name="Pakala S.B."/>
            <person name="Geraldo J.A."/>
            <person name="Lapp S.A."/>
            <person name="Barnwell J.W."/>
            <person name="Kissinger J.C."/>
            <person name="Galinski M.R."/>
            <person name="Humphrey J.C."/>
        </authorList>
    </citation>
    <scope>NUCLEOTIDE SEQUENCE [LARGE SCALE GENOMIC DNA]</scope>
    <source>
        <strain evidence="11">Hackeri</strain>
    </source>
</reference>
<dbReference type="VEuPathDB" id="PlasmoDB:PCOAH_00033390"/>
<feature type="compositionally biased region" description="Basic and acidic residues" evidence="7">
    <location>
        <begin position="292"/>
        <end position="307"/>
    </location>
</feature>
<keyword evidence="3" id="KW-0378">Hydrolase</keyword>
<comment type="catalytic activity">
    <reaction evidence="5">
        <text>O-phospho-L-seryl-[protein] + H2O = L-seryl-[protein] + phosphate</text>
        <dbReference type="Rhea" id="RHEA:20629"/>
        <dbReference type="Rhea" id="RHEA-COMP:9863"/>
        <dbReference type="Rhea" id="RHEA-COMP:11604"/>
        <dbReference type="ChEBI" id="CHEBI:15377"/>
        <dbReference type="ChEBI" id="CHEBI:29999"/>
        <dbReference type="ChEBI" id="CHEBI:43474"/>
        <dbReference type="ChEBI" id="CHEBI:83421"/>
        <dbReference type="EC" id="3.1.3.16"/>
    </reaction>
</comment>
<evidence type="ECO:0000256" key="4">
    <source>
        <dbReference type="ARBA" id="ARBA00023242"/>
    </source>
</evidence>
<evidence type="ECO:0000256" key="7">
    <source>
        <dbReference type="SAM" id="MobiDB-lite"/>
    </source>
</evidence>
<feature type="region of interest" description="Disordered" evidence="7">
    <location>
        <begin position="815"/>
        <end position="886"/>
    </location>
</feature>
<evidence type="ECO:0000256" key="1">
    <source>
        <dbReference type="ARBA" id="ARBA00004123"/>
    </source>
</evidence>
<feature type="domain" description="FCP1 homology" evidence="9">
    <location>
        <begin position="940"/>
        <end position="1116"/>
    </location>
</feature>
<dbReference type="InterPro" id="IPR004274">
    <property type="entry name" value="FCP1_dom"/>
</dbReference>
<dbReference type="InterPro" id="IPR023214">
    <property type="entry name" value="HAD_sf"/>
</dbReference>
<feature type="compositionally biased region" description="Polar residues" evidence="7">
    <location>
        <begin position="636"/>
        <end position="646"/>
    </location>
</feature>
<sequence length="1410" mass="157560">MEGRDGPNDAEMDSIASALMESKKRLYSGEGGSNNMNTLRGNARGGARGIVRGSVRGSLRGSVRGNARNSQINMYNEMNEGNSDYDRGITMHTLDQFSSPSYQSNNISVANAATSISNDAGSASNNMMGSLKNLVYSNSNAGGGSPGSNDLPTDKSSNFSQYKDGFLDNTEASQMKGNNFSNRVGKNVNVNGINLGGGGPNHLGANRNARGFRNRFTHFSRSSMNHGVINQNVGWDDRGNVGTVDGDELQGEKDIDNNEGEQQQGFSFYGRNNQLSQITQQNMQSQYGPRSELYHPNDDAEGADRRNMSAPNEDIYGNALGDGFYDDAQKRSNQGVNKAHSRNVYENRKLVNNKLFANVSTNGEDNNVVNHLAGTRDIDAGDPSRASNNLPFSTANDEEMKNVNNQNMVTDQTHASSNIHMIRNDKNNTTMNYTNIGKKRKNVKFDSNTFQKQKQKKNYYKTFNDSLKRYSNNSLKIINTGIKKGGNSSFYGNPESERGLLDINLGVNTLGGQVQAHGNDGAVMEAANKSNIAPNSAAPNSATAGGTKTIARNNHVSNFYPSMKKKPFNNMTFSLNKYVNWYVNFDRLKNKKTNNQKVINKGSGTGAAAMGGRNEADVCDGNMMNPGQNFPDRNARNQNGDESFTSYRAGSSEFTQVGNPSGGNLSELNNLAKNLNLELLKNLRDSLQNEMSGNVGNKDASKVKSSIPSYIECLSEVSEISDEEEGDESDKEKDNSAQLGRDKNAFPKWTNNMTETEGAAGMRQANGTSASHAANEGVTHGYGSNQGPCGKTDLMQSLYRLYNNDRGADANPNVKEEISAEQSGGKPFQGGVQSSDNYHLYGDKHSFQQMDSETGKKEAPFGSPNNIEMSELGEENEEEDDETEPFEQMRNEDLFINSYMPYPPEKYSSMYELHEIKILSPHILKTKFHKDGKSSYHSSLKDGKLILLLDLDNTLLQATSFAKFNMELPLENFVDENGEPELYKFFLPYYNFFYYLKFRPYVRQFLQILSLYYELSIYTNATREYADVVIAILDPDRTLFADRIVARCNSADREENKNFSKIYPNVDAKYVIAFDDRKDVWTDIPHSHILKAEHYNFFDLSKYDIISHFKEPSTCKKRFVDMDMHLHFMTKVLLKVHKQFFERPLEVNVGKLMDEIMLSTLSNVGVYFTGFRKNSKNSQHVLSSDCEDRQKEIALELGAKIYTNYDMPGVTHIIAAKNCTDNLIKSKNANYNHIQKVHTLWLYHCRGTLQSGDSTYFDADELCKIYNNKPPLHPKKDHWFFGNKDEMRKQDDTSECVKIENLKSRIFLGTGEYTNDAVICSPLEQINIKWIEKEVKLRQIYDTPGAATSSPVGVGTDGQQHNKDAMRERTPHSEMSPLGEHMDEDDNFTYEDGNVEEEGEEAEGEGVISS</sequence>
<comment type="subcellular location">
    <subcellularLocation>
        <location evidence="1">Nucleus</location>
    </subcellularLocation>
</comment>
<proteinExistence type="predicted"/>
<dbReference type="PROSITE" id="PS50172">
    <property type="entry name" value="BRCT"/>
    <property type="match status" value="1"/>
</dbReference>
<feature type="region of interest" description="Disordered" evidence="7">
    <location>
        <begin position="281"/>
        <end position="309"/>
    </location>
</feature>
<dbReference type="PANTHER" id="PTHR23081">
    <property type="entry name" value="RNA POLYMERASE II CTD PHOSPHATASE"/>
    <property type="match status" value="1"/>
</dbReference>
<feature type="compositionally biased region" description="Basic and acidic residues" evidence="7">
    <location>
        <begin position="730"/>
        <end position="745"/>
    </location>
</feature>
<dbReference type="PROSITE" id="PS50969">
    <property type="entry name" value="FCP1"/>
    <property type="match status" value="1"/>
</dbReference>
<feature type="compositionally biased region" description="Basic and acidic residues" evidence="7">
    <location>
        <begin position="1360"/>
        <end position="1372"/>
    </location>
</feature>
<feature type="region of interest" description="Disordered" evidence="7">
    <location>
        <begin position="1344"/>
        <end position="1410"/>
    </location>
</feature>
<gene>
    <name evidence="10" type="ORF">PCOAH_00033390</name>
</gene>
<evidence type="ECO:0000313" key="10">
    <source>
        <dbReference type="EMBL" id="ANQ09054.1"/>
    </source>
</evidence>
<dbReference type="SUPFAM" id="SSF52113">
    <property type="entry name" value="BRCT domain"/>
    <property type="match status" value="1"/>
</dbReference>
<dbReference type="InterPro" id="IPR036412">
    <property type="entry name" value="HAD-like_sf"/>
</dbReference>
<dbReference type="SUPFAM" id="SSF56784">
    <property type="entry name" value="HAD-like"/>
    <property type="match status" value="1"/>
</dbReference>
<dbReference type="EMBL" id="CP016249">
    <property type="protein sequence ID" value="ANQ09054.1"/>
    <property type="molecule type" value="Genomic_DNA"/>
</dbReference>